<comment type="caution">
    <text evidence="2">The sequence shown here is derived from an EMBL/GenBank/DDBJ whole genome shotgun (WGS) entry which is preliminary data.</text>
</comment>
<feature type="transmembrane region" description="Helical" evidence="1">
    <location>
        <begin position="51"/>
        <end position="74"/>
    </location>
</feature>
<feature type="transmembrane region" description="Helical" evidence="1">
    <location>
        <begin position="80"/>
        <end position="101"/>
    </location>
</feature>
<feature type="transmembrane region" description="Helical" evidence="1">
    <location>
        <begin position="122"/>
        <end position="144"/>
    </location>
</feature>
<dbReference type="Proteomes" id="UP001501612">
    <property type="component" value="Unassembled WGS sequence"/>
</dbReference>
<evidence type="ECO:0000313" key="3">
    <source>
        <dbReference type="Proteomes" id="UP001501612"/>
    </source>
</evidence>
<dbReference type="EMBL" id="BAAAMY010000001">
    <property type="protein sequence ID" value="GAA1906737.1"/>
    <property type="molecule type" value="Genomic_DNA"/>
</dbReference>
<keyword evidence="1" id="KW-1133">Transmembrane helix</keyword>
<evidence type="ECO:0000313" key="2">
    <source>
        <dbReference type="EMBL" id="GAA1906737.1"/>
    </source>
</evidence>
<feature type="transmembrane region" description="Helical" evidence="1">
    <location>
        <begin position="6"/>
        <end position="30"/>
    </location>
</feature>
<reference evidence="2 3" key="1">
    <citation type="journal article" date="2019" name="Int. J. Syst. Evol. Microbiol.">
        <title>The Global Catalogue of Microorganisms (GCM) 10K type strain sequencing project: providing services to taxonomists for standard genome sequencing and annotation.</title>
        <authorList>
            <consortium name="The Broad Institute Genomics Platform"/>
            <consortium name="The Broad Institute Genome Sequencing Center for Infectious Disease"/>
            <person name="Wu L."/>
            <person name="Ma J."/>
        </authorList>
    </citation>
    <scope>NUCLEOTIDE SEQUENCE [LARGE SCALE GENOMIC DNA]</scope>
    <source>
        <strain evidence="2 3">JCM 14046</strain>
    </source>
</reference>
<sequence length="145" mass="14591">MTTDGGWAVAWLLATGLHAGFQLTVTLVVYPAFRRVPAAAWSGFHDGHSRGIAPLVGVLYAGLLAAAAGVLVVGPRGPGLWLGLAGVGLALATTALVAAPTHGRLGDGPEPGLLRRLRCADLVRTVGALLGVAGALLHLLGPAWA</sequence>
<organism evidence="2 3">
    <name type="scientific">Nocardioides lentus</name>
    <dbReference type="NCBI Taxonomy" id="338077"/>
    <lineage>
        <taxon>Bacteria</taxon>
        <taxon>Bacillati</taxon>
        <taxon>Actinomycetota</taxon>
        <taxon>Actinomycetes</taxon>
        <taxon>Propionibacteriales</taxon>
        <taxon>Nocardioidaceae</taxon>
        <taxon>Nocardioides</taxon>
    </lineage>
</organism>
<protein>
    <recommendedName>
        <fullName evidence="4">DUF1772 domain-containing protein</fullName>
    </recommendedName>
</protein>
<keyword evidence="3" id="KW-1185">Reference proteome</keyword>
<dbReference type="RefSeq" id="WP_344003081.1">
    <property type="nucleotide sequence ID" value="NZ_BAAAMY010000001.1"/>
</dbReference>
<evidence type="ECO:0000256" key="1">
    <source>
        <dbReference type="SAM" id="Phobius"/>
    </source>
</evidence>
<name>A0ABN2NYQ7_9ACTN</name>
<evidence type="ECO:0008006" key="4">
    <source>
        <dbReference type="Google" id="ProtNLM"/>
    </source>
</evidence>
<gene>
    <name evidence="2" type="ORF">GCM10009737_04420</name>
</gene>
<accession>A0ABN2NYQ7</accession>
<proteinExistence type="predicted"/>
<keyword evidence="1" id="KW-0812">Transmembrane</keyword>
<keyword evidence="1" id="KW-0472">Membrane</keyword>